<dbReference type="PANTHER" id="PTHR42841">
    <property type="entry name" value="AMINE OXIDASE"/>
    <property type="match status" value="1"/>
</dbReference>
<dbReference type="RefSeq" id="WP_267636032.1">
    <property type="nucleotide sequence ID" value="NZ_JAODIY010000001.1"/>
</dbReference>
<evidence type="ECO:0000313" key="2">
    <source>
        <dbReference type="EMBL" id="MFC7126475.1"/>
    </source>
</evidence>
<dbReference type="InterPro" id="IPR002937">
    <property type="entry name" value="Amino_oxidase"/>
</dbReference>
<evidence type="ECO:0000313" key="3">
    <source>
        <dbReference type="Proteomes" id="UP001596414"/>
    </source>
</evidence>
<dbReference type="Gene3D" id="3.50.50.60">
    <property type="entry name" value="FAD/NAD(P)-binding domain"/>
    <property type="match status" value="1"/>
</dbReference>
<dbReference type="Pfam" id="PF01593">
    <property type="entry name" value="Amino_oxidase"/>
    <property type="match status" value="1"/>
</dbReference>
<name>A0ABD5XB96_9EURY</name>
<proteinExistence type="predicted"/>
<accession>A0ABD5XB96</accession>
<dbReference type="EC" id="1.-.-.-" evidence="2"/>
<dbReference type="InterPro" id="IPR036188">
    <property type="entry name" value="FAD/NAD-bd_sf"/>
</dbReference>
<comment type="caution">
    <text evidence="2">The sequence shown here is derived from an EMBL/GenBank/DDBJ whole genome shotgun (WGS) entry which is preliminary data.</text>
</comment>
<protein>
    <submittedName>
        <fullName evidence="2">NAD(P)/FAD-dependent oxidoreductase</fullName>
        <ecNumber evidence="2">1.-.-.-</ecNumber>
    </submittedName>
</protein>
<dbReference type="AlphaFoldDB" id="A0ABD5XB96"/>
<evidence type="ECO:0000259" key="1">
    <source>
        <dbReference type="Pfam" id="PF01593"/>
    </source>
</evidence>
<sequence>MKVVVAGGGLAGLVATRHLADAGLDVTLFERESEIGGRVRSSHEDGFVLDRGFQVLFPSYPATQRELDLDSLSLRAFRPGATLVRPGERTTLADPLRDPGALLSTLFNRDVTLGDKLRVLRLRRELAGKSLNDLDTATEMSIEEYLDERGFSDRFCDRFATPFYGGITLDRSLSSSAFVFEYTFKMLTAGPAAVPASGMGAITDQLVESARNAGATIETGTPVEAVEPTDGTISGGAVVETPLETIETDAAVVATDPPTASTLTGVNSIPTKAHGCVTQYFSVPKTQRLEGSDRLLLNVADARPNQVAVLSAVAPEYAPDETHLLSATFLGEQSATDEELAEAVQAALGAWFPENQFEALELLRTDRIPFAQLAQPPGFGREWPNVDAPSGPVYLAGEYTEWSSIQGALDSGREAAEAIQRDGIAGS</sequence>
<dbReference type="Proteomes" id="UP001596414">
    <property type="component" value="Unassembled WGS sequence"/>
</dbReference>
<organism evidence="2 3">
    <name type="scientific">Halovenus rubra</name>
    <dbReference type="NCBI Taxonomy" id="869890"/>
    <lineage>
        <taxon>Archaea</taxon>
        <taxon>Methanobacteriati</taxon>
        <taxon>Methanobacteriota</taxon>
        <taxon>Stenosarchaea group</taxon>
        <taxon>Halobacteria</taxon>
        <taxon>Halobacteriales</taxon>
        <taxon>Haloarculaceae</taxon>
        <taxon>Halovenus</taxon>
    </lineage>
</organism>
<feature type="domain" description="Amine oxidase" evidence="1">
    <location>
        <begin position="10"/>
        <end position="419"/>
    </location>
</feature>
<keyword evidence="2" id="KW-0560">Oxidoreductase</keyword>
<dbReference type="SUPFAM" id="SSF51905">
    <property type="entry name" value="FAD/NAD(P)-binding domain"/>
    <property type="match status" value="1"/>
</dbReference>
<gene>
    <name evidence="2" type="ORF">ACFQJ7_10575</name>
</gene>
<reference evidence="2 3" key="1">
    <citation type="journal article" date="2014" name="Int. J. Syst. Evol. Microbiol.">
        <title>Complete genome sequence of Corynebacterium casei LMG S-19264T (=DSM 44701T), isolated from a smear-ripened cheese.</title>
        <authorList>
            <consortium name="US DOE Joint Genome Institute (JGI-PGF)"/>
            <person name="Walter F."/>
            <person name="Albersmeier A."/>
            <person name="Kalinowski J."/>
            <person name="Ruckert C."/>
        </authorList>
    </citation>
    <scope>NUCLEOTIDE SEQUENCE [LARGE SCALE GENOMIC DNA]</scope>
    <source>
        <strain evidence="2 3">CGMCC 4.7215</strain>
    </source>
</reference>
<dbReference type="GO" id="GO:0016491">
    <property type="term" value="F:oxidoreductase activity"/>
    <property type="evidence" value="ECO:0007669"/>
    <property type="project" value="UniProtKB-KW"/>
</dbReference>
<dbReference type="EMBL" id="JBHSZQ010000020">
    <property type="protein sequence ID" value="MFC7126475.1"/>
    <property type="molecule type" value="Genomic_DNA"/>
</dbReference>